<evidence type="ECO:0000313" key="3">
    <source>
        <dbReference type="EMBL" id="SDS45542.1"/>
    </source>
</evidence>
<name>A0A1H1SC72_MUCMA</name>
<dbReference type="STRING" id="652787.SAMN05216490_1183"/>
<accession>A0A1H1SC72</accession>
<dbReference type="GO" id="GO:0005737">
    <property type="term" value="C:cytoplasm"/>
    <property type="evidence" value="ECO:0007669"/>
    <property type="project" value="UniProtKB-ARBA"/>
</dbReference>
<dbReference type="SUPFAM" id="SSF55961">
    <property type="entry name" value="Bet v1-like"/>
    <property type="match status" value="1"/>
</dbReference>
<evidence type="ECO:0000259" key="2">
    <source>
        <dbReference type="PROSITE" id="PS50848"/>
    </source>
</evidence>
<dbReference type="CDD" id="cd08876">
    <property type="entry name" value="START_1"/>
    <property type="match status" value="1"/>
</dbReference>
<dbReference type="Proteomes" id="UP000199679">
    <property type="component" value="Chromosome I"/>
</dbReference>
<dbReference type="Gene3D" id="3.30.530.20">
    <property type="match status" value="1"/>
</dbReference>
<feature type="signal peptide" evidence="1">
    <location>
        <begin position="1"/>
        <end position="20"/>
    </location>
</feature>
<dbReference type="RefSeq" id="WP_091370257.1">
    <property type="nucleotide sequence ID" value="NZ_LT629740.1"/>
</dbReference>
<dbReference type="AlphaFoldDB" id="A0A1H1SC72"/>
<dbReference type="PIRSF" id="PIRSF039033">
    <property type="entry name" value="START_dom"/>
    <property type="match status" value="1"/>
</dbReference>
<dbReference type="PANTHER" id="PTHR19308:SF14">
    <property type="entry name" value="START DOMAIN-CONTAINING PROTEIN"/>
    <property type="match status" value="1"/>
</dbReference>
<dbReference type="OrthoDB" id="5734556at2"/>
<evidence type="ECO:0000256" key="1">
    <source>
        <dbReference type="SAM" id="SignalP"/>
    </source>
</evidence>
<proteinExistence type="predicted"/>
<keyword evidence="1" id="KW-0732">Signal</keyword>
<dbReference type="PANTHER" id="PTHR19308">
    <property type="entry name" value="PHOSPHATIDYLCHOLINE TRANSFER PROTEIN"/>
    <property type="match status" value="1"/>
</dbReference>
<dbReference type="InterPro" id="IPR002913">
    <property type="entry name" value="START_lipid-bd_dom"/>
</dbReference>
<reference evidence="3 4" key="1">
    <citation type="submission" date="2016-10" db="EMBL/GenBank/DDBJ databases">
        <authorList>
            <person name="de Groot N.N."/>
        </authorList>
    </citation>
    <scope>NUCLEOTIDE SEQUENCE [LARGE SCALE GENOMIC DNA]</scope>
    <source>
        <strain evidence="3 4">MP1X4</strain>
    </source>
</reference>
<feature type="domain" description="START" evidence="2">
    <location>
        <begin position="24"/>
        <end position="204"/>
    </location>
</feature>
<protein>
    <submittedName>
        <fullName evidence="3">START domain-containing protein</fullName>
    </submittedName>
</protein>
<gene>
    <name evidence="3" type="ORF">SAMN05216490_1183</name>
</gene>
<dbReference type="InterPro" id="IPR028347">
    <property type="entry name" value="START_dom_prot"/>
</dbReference>
<dbReference type="SMART" id="SM00234">
    <property type="entry name" value="START"/>
    <property type="match status" value="1"/>
</dbReference>
<dbReference type="Pfam" id="PF01852">
    <property type="entry name" value="START"/>
    <property type="match status" value="1"/>
</dbReference>
<feature type="chain" id="PRO_5009259887" evidence="1">
    <location>
        <begin position="21"/>
        <end position="214"/>
    </location>
</feature>
<organism evidence="3 4">
    <name type="scientific">Mucilaginibacter mallensis</name>
    <dbReference type="NCBI Taxonomy" id="652787"/>
    <lineage>
        <taxon>Bacteria</taxon>
        <taxon>Pseudomonadati</taxon>
        <taxon>Bacteroidota</taxon>
        <taxon>Sphingobacteriia</taxon>
        <taxon>Sphingobacteriales</taxon>
        <taxon>Sphingobacteriaceae</taxon>
        <taxon>Mucilaginibacter</taxon>
    </lineage>
</organism>
<dbReference type="InterPro" id="IPR023393">
    <property type="entry name" value="START-like_dom_sf"/>
</dbReference>
<keyword evidence="4" id="KW-1185">Reference proteome</keyword>
<dbReference type="GO" id="GO:0008289">
    <property type="term" value="F:lipid binding"/>
    <property type="evidence" value="ECO:0007669"/>
    <property type="project" value="InterPro"/>
</dbReference>
<dbReference type="PROSITE" id="PS50848">
    <property type="entry name" value="START"/>
    <property type="match status" value="1"/>
</dbReference>
<evidence type="ECO:0000313" key="4">
    <source>
        <dbReference type="Proteomes" id="UP000199679"/>
    </source>
</evidence>
<dbReference type="EMBL" id="LT629740">
    <property type="protein sequence ID" value="SDS45542.1"/>
    <property type="molecule type" value="Genomic_DNA"/>
</dbReference>
<dbReference type="InterPro" id="IPR051213">
    <property type="entry name" value="START_lipid_transfer"/>
</dbReference>
<sequence length="214" mass="24053">MYKVLFIFLLLFFKLMPASAGIDWKLNTEKDGIKIYTSVVPDSKIKAIKVECEVTATASQLVTILMDIKNAPEWVYHTKSCSLVKQVSPSELYYYSEVTLPWPVKNRDFVSHLTVSQDHNTKVVTVDGPVVNDLVPAKDNIVRINHSNGKWVITPLGNGQVKIEYSLHVDPGGDLPAWLINMFATEGPMQIFKNLKTELQKPAYKSATLPFITN</sequence>